<proteinExistence type="predicted"/>
<dbReference type="AlphaFoldDB" id="A0A917ZQ10"/>
<sequence length="162" mass="17447">MTTARFPAIVDSALREAGWQPGRWDMPQAEAWADRLRAHTSPGGHQHSLSPAAVEAWAEFGGLRVEVSGAGRQIARTPFTLDPLRGLHLARTFSDLGRALETEVSPLGEEAGGRAALAIDTQGRVYSLDHTGDWFLGPDLDQALTTLISGIQPERLTVETAP</sequence>
<evidence type="ECO:0000313" key="1">
    <source>
        <dbReference type="EMBL" id="GGO88356.1"/>
    </source>
</evidence>
<reference evidence="1" key="1">
    <citation type="journal article" date="2014" name="Int. J. Syst. Evol. Microbiol.">
        <title>Complete genome sequence of Corynebacterium casei LMG S-19264T (=DSM 44701T), isolated from a smear-ripened cheese.</title>
        <authorList>
            <consortium name="US DOE Joint Genome Institute (JGI-PGF)"/>
            <person name="Walter F."/>
            <person name="Albersmeier A."/>
            <person name="Kalinowski J."/>
            <person name="Ruckert C."/>
        </authorList>
    </citation>
    <scope>NUCLEOTIDE SEQUENCE</scope>
    <source>
        <strain evidence="1">CGMCC 4.7201</strain>
    </source>
</reference>
<organism evidence="1 2">
    <name type="scientific">Wenjunlia tyrosinilytica</name>
    <dbReference type="NCBI Taxonomy" id="1544741"/>
    <lineage>
        <taxon>Bacteria</taxon>
        <taxon>Bacillati</taxon>
        <taxon>Actinomycetota</taxon>
        <taxon>Actinomycetes</taxon>
        <taxon>Kitasatosporales</taxon>
        <taxon>Streptomycetaceae</taxon>
        <taxon>Wenjunlia</taxon>
    </lineage>
</organism>
<reference evidence="1" key="2">
    <citation type="submission" date="2020-09" db="EMBL/GenBank/DDBJ databases">
        <authorList>
            <person name="Sun Q."/>
            <person name="Zhou Y."/>
        </authorList>
    </citation>
    <scope>NUCLEOTIDE SEQUENCE</scope>
    <source>
        <strain evidence="1">CGMCC 4.7201</strain>
    </source>
</reference>
<dbReference type="Proteomes" id="UP000641932">
    <property type="component" value="Unassembled WGS sequence"/>
</dbReference>
<evidence type="ECO:0000313" key="2">
    <source>
        <dbReference type="Proteomes" id="UP000641932"/>
    </source>
</evidence>
<dbReference type="Pfam" id="PF14433">
    <property type="entry name" value="SUKH-3"/>
    <property type="match status" value="1"/>
</dbReference>
<comment type="caution">
    <text evidence="1">The sequence shown here is derived from an EMBL/GenBank/DDBJ whole genome shotgun (WGS) entry which is preliminary data.</text>
</comment>
<gene>
    <name evidence="1" type="ORF">GCM10012280_28970</name>
</gene>
<evidence type="ECO:0008006" key="3">
    <source>
        <dbReference type="Google" id="ProtNLM"/>
    </source>
</evidence>
<name>A0A917ZQ10_9ACTN</name>
<dbReference type="EMBL" id="BMMS01000011">
    <property type="protein sequence ID" value="GGO88356.1"/>
    <property type="molecule type" value="Genomic_DNA"/>
</dbReference>
<dbReference type="RefSeq" id="WP_189132055.1">
    <property type="nucleotide sequence ID" value="NZ_BMMS01000011.1"/>
</dbReference>
<protein>
    <recommendedName>
        <fullName evidence="3">SUKH-3 domain containing protein</fullName>
    </recommendedName>
</protein>
<dbReference type="InterPro" id="IPR025850">
    <property type="entry name" value="SUKH-3"/>
</dbReference>
<keyword evidence="2" id="KW-1185">Reference proteome</keyword>
<accession>A0A917ZQ10</accession>